<evidence type="ECO:0000256" key="1">
    <source>
        <dbReference type="SAM" id="MobiDB-lite"/>
    </source>
</evidence>
<protein>
    <submittedName>
        <fullName evidence="2">Uncharacterized protein</fullName>
    </submittedName>
</protein>
<dbReference type="OrthoDB" id="2465554at2"/>
<evidence type="ECO:0000313" key="3">
    <source>
        <dbReference type="Proteomes" id="UP000307841"/>
    </source>
</evidence>
<organism evidence="2 3">
    <name type="scientific">Brevibacillus antibioticus</name>
    <dbReference type="NCBI Taxonomy" id="2570228"/>
    <lineage>
        <taxon>Bacteria</taxon>
        <taxon>Bacillati</taxon>
        <taxon>Bacillota</taxon>
        <taxon>Bacilli</taxon>
        <taxon>Bacillales</taxon>
        <taxon>Paenibacillaceae</taxon>
        <taxon>Brevibacillus</taxon>
    </lineage>
</organism>
<comment type="caution">
    <text evidence="2">The sequence shown here is derived from an EMBL/GenBank/DDBJ whole genome shotgun (WGS) entry which is preliminary data.</text>
</comment>
<accession>A0A4V5TJ14</accession>
<sequence>MNKYTWTLIGAVIVAGISLATWAGAINQGDKEALNAYVKMEQARNQGNKPLSKWSSNVTLSDFSIQGAVLPEADKIRKYNDTNMQGLLSSTDEKLSFIMEGDEVKGIVLATDTEPIMAGGEKSGPELFDLYKNMKNTLGENVNMKYFSYSGGFIFVATDREGEESLWLDRRASTSLELPSHKQLKSEEVVEKIREGAESVDEEKTNELEMGSKSE</sequence>
<gene>
    <name evidence="2" type="ORF">E8L90_19940</name>
</gene>
<dbReference type="Proteomes" id="UP000307841">
    <property type="component" value="Unassembled WGS sequence"/>
</dbReference>
<reference evidence="2 3" key="1">
    <citation type="submission" date="2019-04" db="EMBL/GenBank/DDBJ databases">
        <title>Whole genome sequencing of Brevibacillus sp. TGS2-1.</title>
        <authorList>
            <person name="Choi A."/>
        </authorList>
    </citation>
    <scope>NUCLEOTIDE SEQUENCE [LARGE SCALE GENOMIC DNA]</scope>
    <source>
        <strain evidence="2 3">TGS2-1</strain>
    </source>
</reference>
<dbReference type="EMBL" id="SZNK01000001">
    <property type="protein sequence ID" value="TKI57543.1"/>
    <property type="molecule type" value="Genomic_DNA"/>
</dbReference>
<evidence type="ECO:0000313" key="2">
    <source>
        <dbReference type="EMBL" id="TKI57543.1"/>
    </source>
</evidence>
<feature type="region of interest" description="Disordered" evidence="1">
    <location>
        <begin position="177"/>
        <end position="215"/>
    </location>
</feature>
<keyword evidence="3" id="KW-1185">Reference proteome</keyword>
<dbReference type="RefSeq" id="WP_137030975.1">
    <property type="nucleotide sequence ID" value="NZ_SZNK01000001.1"/>
</dbReference>
<name>A0A4V5TJ14_9BACL</name>
<proteinExistence type="predicted"/>
<dbReference type="AlphaFoldDB" id="A0A4V5TJ14"/>
<feature type="compositionally biased region" description="Basic and acidic residues" evidence="1">
    <location>
        <begin position="184"/>
        <end position="215"/>
    </location>
</feature>